<dbReference type="AlphaFoldDB" id="Q79AK7"/>
<reference evidence="3 4" key="2">
    <citation type="submission" date="2018-05" db="EMBL/GenBank/DDBJ databases">
        <title>Genomic Encyclopedia of Type Strains, Phase IV (KMG-IV): sequencing the most valuable type-strain genomes for metagenomic binning, comparative biology and taxonomic classification.</title>
        <authorList>
            <person name="Goeker M."/>
        </authorList>
    </citation>
    <scope>NUCLEOTIDE SEQUENCE [LARGE SCALE GENOMIC DNA]</scope>
    <source>
        <strain evidence="3 4">DSM 2626</strain>
    </source>
</reference>
<organism evidence="2">
    <name type="scientific">Rhizobium loti</name>
    <name type="common">Mesorhizobium loti</name>
    <dbReference type="NCBI Taxonomy" id="381"/>
    <lineage>
        <taxon>Bacteria</taxon>
        <taxon>Pseudomonadati</taxon>
        <taxon>Pseudomonadota</taxon>
        <taxon>Alphaproteobacteria</taxon>
        <taxon>Hyphomicrobiales</taxon>
        <taxon>Phyllobacteriaceae</taxon>
        <taxon>Mesorhizobium</taxon>
    </lineage>
</organism>
<dbReference type="EMBL" id="X65620">
    <property type="protein sequence ID" value="CAA46573.1"/>
    <property type="molecule type" value="Genomic_DNA"/>
</dbReference>
<sequence length="79" mass="8879">MHALAPRSIFWCVPPGLHRTSSEPIPFSTRYIGDRRKLHRVGSSRQAPPDSVGPYLKDRGYADCEWPTGTTIDRKGSQL</sequence>
<proteinExistence type="predicted"/>
<feature type="region of interest" description="Disordered" evidence="1">
    <location>
        <begin position="38"/>
        <end position="58"/>
    </location>
</feature>
<evidence type="ECO:0000313" key="2">
    <source>
        <dbReference type="EMBL" id="CAA46573.1"/>
    </source>
</evidence>
<gene>
    <name evidence="2" type="primary">ORF3</name>
    <name evidence="3" type="ORF">C8D77_12129</name>
</gene>
<protein>
    <submittedName>
        <fullName evidence="2">ORF3 protein</fullName>
    </submittedName>
</protein>
<dbReference type="EMBL" id="QGGH01000021">
    <property type="protein sequence ID" value="PWJ86850.1"/>
    <property type="molecule type" value="Genomic_DNA"/>
</dbReference>
<reference evidence="2" key="1">
    <citation type="journal article" date="1996" name="Mol. Plant Microbe Interact.">
        <title>Novel and complex chromosomal arrangement of Rhizobium loti nodulation genes.</title>
        <authorList>
            <person name="Scott D.B."/>
            <person name="Young C.A."/>
            <person name="Collins-Emerson J.M."/>
            <person name="Terzaghi E.A."/>
            <person name="Rockman E.S."/>
            <person name="Lewis P.E."/>
            <person name="Pankhurst C.E."/>
        </authorList>
    </citation>
    <scope>NUCLEOTIDE SEQUENCE</scope>
    <source>
        <strain evidence="2">NZP2213</strain>
    </source>
</reference>
<accession>Q79AK7</accession>
<dbReference type="Proteomes" id="UP000245631">
    <property type="component" value="Unassembled WGS sequence"/>
</dbReference>
<evidence type="ECO:0000256" key="1">
    <source>
        <dbReference type="SAM" id="MobiDB-lite"/>
    </source>
</evidence>
<evidence type="ECO:0000313" key="4">
    <source>
        <dbReference type="Proteomes" id="UP000245631"/>
    </source>
</evidence>
<name>Q79AK7_RHILI</name>
<evidence type="ECO:0000313" key="3">
    <source>
        <dbReference type="EMBL" id="PWJ86850.1"/>
    </source>
</evidence>